<evidence type="ECO:0000256" key="3">
    <source>
        <dbReference type="ARBA" id="ARBA00022448"/>
    </source>
</evidence>
<feature type="transmembrane region" description="Helical" evidence="8">
    <location>
        <begin position="241"/>
        <end position="264"/>
    </location>
</feature>
<evidence type="ECO:0000256" key="2">
    <source>
        <dbReference type="ARBA" id="ARBA00009773"/>
    </source>
</evidence>
<evidence type="ECO:0000256" key="8">
    <source>
        <dbReference type="SAM" id="Phobius"/>
    </source>
</evidence>
<keyword evidence="5 8" id="KW-0812">Transmembrane</keyword>
<evidence type="ECO:0000313" key="10">
    <source>
        <dbReference type="Proteomes" id="UP000190328"/>
    </source>
</evidence>
<dbReference type="PANTHER" id="PTHR21716:SF53">
    <property type="entry name" value="PERMEASE PERM-RELATED"/>
    <property type="match status" value="1"/>
</dbReference>
<evidence type="ECO:0000256" key="7">
    <source>
        <dbReference type="ARBA" id="ARBA00023136"/>
    </source>
</evidence>
<comment type="similarity">
    <text evidence="2">Belongs to the autoinducer-2 exporter (AI-2E) (TC 2.A.86) family.</text>
</comment>
<dbReference type="GO" id="GO:0055085">
    <property type="term" value="P:transmembrane transport"/>
    <property type="evidence" value="ECO:0007669"/>
    <property type="project" value="TreeGrafter"/>
</dbReference>
<gene>
    <name evidence="9" type="ORF">SAMN02745116_00062</name>
</gene>
<sequence length="391" mass="43469">MKQASERTEMKSWFWKWFLNNKTVTTLLILFLVLLNLFIFTKVSYLFAPVGQFVAIVGLPILLAVVFYYLLNPIVDFLEKKGVHRIASIAGIFVLLLGLLVLGIVVVLPKIQQQTVSFFQHVPDYVKVIDTKGREILENSVFDPYRSQILEVSNDISKKIIEWAQQISTDVFNGIGNIVSMITTVVLGLITMPFILFYLLKDGKELLPNFLKLLPLKWRSSTKSVLVDVNNQISSYIRGQLTVALAVAIMFIIGFNIIGLDYAITLGISAGLLNMIPYLGSFLAMIPAVVLGIVVGPVMLVKVLVLFVVEQTLEGRLIAPIVLGSQLAVHPVTILIVLLTSGKVGGLMGVIVGIPVYASIKVLVVHFYQWHRRVSGLYEEEEVTPEVETVE</sequence>
<evidence type="ECO:0000313" key="9">
    <source>
        <dbReference type="EMBL" id="SJZ36893.1"/>
    </source>
</evidence>
<evidence type="ECO:0000256" key="1">
    <source>
        <dbReference type="ARBA" id="ARBA00004651"/>
    </source>
</evidence>
<evidence type="ECO:0000256" key="4">
    <source>
        <dbReference type="ARBA" id="ARBA00022475"/>
    </source>
</evidence>
<keyword evidence="4" id="KW-1003">Cell membrane</keyword>
<dbReference type="Proteomes" id="UP000190328">
    <property type="component" value="Unassembled WGS sequence"/>
</dbReference>
<proteinExistence type="inferred from homology"/>
<evidence type="ECO:0000256" key="5">
    <source>
        <dbReference type="ARBA" id="ARBA00022692"/>
    </source>
</evidence>
<organism evidence="9 10">
    <name type="scientific">Pilibacter termitis</name>
    <dbReference type="NCBI Taxonomy" id="263852"/>
    <lineage>
        <taxon>Bacteria</taxon>
        <taxon>Bacillati</taxon>
        <taxon>Bacillota</taxon>
        <taxon>Bacilli</taxon>
        <taxon>Lactobacillales</taxon>
        <taxon>Enterococcaceae</taxon>
        <taxon>Pilibacter</taxon>
    </lineage>
</organism>
<dbReference type="Pfam" id="PF01594">
    <property type="entry name" value="AI-2E_transport"/>
    <property type="match status" value="1"/>
</dbReference>
<dbReference type="STRING" id="263852.SAMN02745116_00062"/>
<keyword evidence="10" id="KW-1185">Reference proteome</keyword>
<accession>A0A1T4K3G7</accession>
<feature type="transmembrane region" description="Helical" evidence="8">
    <location>
        <begin position="178"/>
        <end position="200"/>
    </location>
</feature>
<feature type="transmembrane region" description="Helical" evidence="8">
    <location>
        <begin position="346"/>
        <end position="368"/>
    </location>
</feature>
<dbReference type="InterPro" id="IPR002549">
    <property type="entry name" value="AI-2E-like"/>
</dbReference>
<feature type="transmembrane region" description="Helical" evidence="8">
    <location>
        <begin position="284"/>
        <end position="309"/>
    </location>
</feature>
<evidence type="ECO:0000256" key="6">
    <source>
        <dbReference type="ARBA" id="ARBA00022989"/>
    </source>
</evidence>
<feature type="transmembrane region" description="Helical" evidence="8">
    <location>
        <begin position="46"/>
        <end position="71"/>
    </location>
</feature>
<feature type="transmembrane region" description="Helical" evidence="8">
    <location>
        <begin position="83"/>
        <end position="108"/>
    </location>
</feature>
<dbReference type="EMBL" id="FUXI01000001">
    <property type="protein sequence ID" value="SJZ36893.1"/>
    <property type="molecule type" value="Genomic_DNA"/>
</dbReference>
<keyword evidence="6 8" id="KW-1133">Transmembrane helix</keyword>
<reference evidence="9 10" key="1">
    <citation type="submission" date="2017-02" db="EMBL/GenBank/DDBJ databases">
        <authorList>
            <person name="Peterson S.W."/>
        </authorList>
    </citation>
    <scope>NUCLEOTIDE SEQUENCE [LARGE SCALE GENOMIC DNA]</scope>
    <source>
        <strain evidence="9 10">ATCC BAA-1030</strain>
    </source>
</reference>
<feature type="transmembrane region" description="Helical" evidence="8">
    <location>
        <begin position="321"/>
        <end position="340"/>
    </location>
</feature>
<protein>
    <submittedName>
        <fullName evidence="9">Predicted PurR-regulated permease PerM</fullName>
    </submittedName>
</protein>
<dbReference type="GO" id="GO:0005886">
    <property type="term" value="C:plasma membrane"/>
    <property type="evidence" value="ECO:0007669"/>
    <property type="project" value="UniProtKB-SubCell"/>
</dbReference>
<dbReference type="AlphaFoldDB" id="A0A1T4K3G7"/>
<name>A0A1T4K3G7_9ENTE</name>
<comment type="subcellular location">
    <subcellularLocation>
        <location evidence="1">Cell membrane</location>
        <topology evidence="1">Multi-pass membrane protein</topology>
    </subcellularLocation>
</comment>
<dbReference type="PANTHER" id="PTHR21716">
    <property type="entry name" value="TRANSMEMBRANE PROTEIN"/>
    <property type="match status" value="1"/>
</dbReference>
<feature type="transmembrane region" description="Helical" evidence="8">
    <location>
        <begin position="21"/>
        <end position="40"/>
    </location>
</feature>
<keyword evidence="7 8" id="KW-0472">Membrane</keyword>
<keyword evidence="3" id="KW-0813">Transport</keyword>